<keyword evidence="1" id="KW-0812">Transmembrane</keyword>
<protein>
    <submittedName>
        <fullName evidence="2">Putative ovule protein</fullName>
    </submittedName>
</protein>
<keyword evidence="1" id="KW-0472">Membrane</keyword>
<evidence type="ECO:0000313" key="2">
    <source>
        <dbReference type="EMBL" id="JAP11768.1"/>
    </source>
</evidence>
<reference evidence="2" key="1">
    <citation type="submission" date="2015-12" db="EMBL/GenBank/DDBJ databases">
        <title>Gene expression during late stages of embryo sac development: a critical building block for successful pollen-pistil interactions.</title>
        <authorList>
            <person name="Liu Y."/>
            <person name="Joly V."/>
            <person name="Sabar M."/>
            <person name="Matton D.P."/>
        </authorList>
    </citation>
    <scope>NUCLEOTIDE SEQUENCE</scope>
</reference>
<dbReference type="EMBL" id="GEDG01030730">
    <property type="protein sequence ID" value="JAP11768.1"/>
    <property type="molecule type" value="Transcribed_RNA"/>
</dbReference>
<keyword evidence="1" id="KW-1133">Transmembrane helix</keyword>
<evidence type="ECO:0000256" key="1">
    <source>
        <dbReference type="SAM" id="Phobius"/>
    </source>
</evidence>
<accession>A0A0V0GUM5</accession>
<dbReference type="AlphaFoldDB" id="A0A0V0GUM5"/>
<organism evidence="2">
    <name type="scientific">Solanum chacoense</name>
    <name type="common">Chaco potato</name>
    <dbReference type="NCBI Taxonomy" id="4108"/>
    <lineage>
        <taxon>Eukaryota</taxon>
        <taxon>Viridiplantae</taxon>
        <taxon>Streptophyta</taxon>
        <taxon>Embryophyta</taxon>
        <taxon>Tracheophyta</taxon>
        <taxon>Spermatophyta</taxon>
        <taxon>Magnoliopsida</taxon>
        <taxon>eudicotyledons</taxon>
        <taxon>Gunneridae</taxon>
        <taxon>Pentapetalae</taxon>
        <taxon>asterids</taxon>
        <taxon>lamiids</taxon>
        <taxon>Solanales</taxon>
        <taxon>Solanaceae</taxon>
        <taxon>Solanoideae</taxon>
        <taxon>Solaneae</taxon>
        <taxon>Solanum</taxon>
    </lineage>
</organism>
<proteinExistence type="predicted"/>
<name>A0A0V0GUM5_SOLCH</name>
<feature type="transmembrane region" description="Helical" evidence="1">
    <location>
        <begin position="12"/>
        <end position="35"/>
    </location>
</feature>
<sequence length="60" mass="7064">MIMSTCFIRMYLYMLGLIWLSGHVVTILVFLPLLLSIDGCRLLMHVFLFCKIQIRGRIIF</sequence>